<feature type="domain" description="Ig-like" evidence="6">
    <location>
        <begin position="561"/>
        <end position="646"/>
    </location>
</feature>
<dbReference type="GeneID" id="108084417"/>
<reference evidence="8" key="1">
    <citation type="submission" date="2025-08" db="UniProtKB">
        <authorList>
            <consortium name="RefSeq"/>
        </authorList>
    </citation>
    <scope>IDENTIFICATION</scope>
    <source>
        <strain evidence="8">14028-0561.14</strain>
        <tissue evidence="8">Whole fly</tissue>
    </source>
</reference>
<dbReference type="InterPro" id="IPR000742">
    <property type="entry name" value="EGF"/>
</dbReference>
<dbReference type="CDD" id="cd00054">
    <property type="entry name" value="EGF_CA"/>
    <property type="match status" value="1"/>
</dbReference>
<feature type="disulfide bond" evidence="1">
    <location>
        <begin position="675"/>
        <end position="692"/>
    </location>
</feature>
<keyword evidence="1" id="KW-1015">Disulfide bond</keyword>
<evidence type="ECO:0000259" key="6">
    <source>
        <dbReference type="PROSITE" id="PS50835"/>
    </source>
</evidence>
<dbReference type="PROSITE" id="PS50835">
    <property type="entry name" value="IG_LIKE"/>
    <property type="match status" value="1"/>
</dbReference>
<sequence>MIVRSVLLISSVVLLKWNESVAKLFDYLKCKEVNMFLNCKKTHIYLEAKIAKRINENTTRHNDVAATTIFVTIKPIKDNPAAAIRSSNTQQQQQQRQPLLVEPRDFVNKVGAIAATTLEDAMYAQHLRKWSLKTKKQRMPLILLIISYMLLLITGVSAAATAVQQQRQLPAARLLWEGSAEESSYYIPLSSDNDGGSISGSSSSSSSESGSNIDSNSNNILSRLLSRTSNSLSSRSNLKLEPATVFDAGSSAANQQQQQQQEPLQQHVAAVPQKKVPNTLIISQIYNNLLYNGLPSEAAPATSSKMRRHIQPAQLPAPVSSFSHPASNYSRRALQRYYIESFEIPEEQQEQIERNPEQAARSRRDGQNQRRPNGHRKELQAEKRENRRLRQQQRKEQRPNRHQEPQRRKHQRKHRGRQRSDRYCSARDPAQLAYAAPTVFKGVFKSMSADRRLNFSASMKVVEVYKQQRGLQLPTLVRLQFTVRNNSGECDIYREKLRPRGVLRSGNDLQQATSIEYVVFAQQTNPGNFTILGQPMRASHSVMEAVKTAVSDNYAQNASIISITAVPSNTTIEHGRELKIVCRVSGQPPPKVTWFKDDKSINRKRNVYQFKHHKRRSELIVRSFNSSSDAGKYECRAKNKASKAIIRRRIMINSSPVPFRPDQDTDVPCPFTDFCFHGGTCRMIKDMNLFYCRCQGGYVGERCENIGPDSTYSNSNPEPPCTRFQGGYYC</sequence>
<dbReference type="AlphaFoldDB" id="A0A6P4J5E0"/>
<comment type="caution">
    <text evidence="1">Lacks conserved residue(s) required for the propagation of feature annotation.</text>
</comment>
<evidence type="ECO:0000256" key="1">
    <source>
        <dbReference type="PROSITE-ProRule" id="PRU00076"/>
    </source>
</evidence>
<keyword evidence="1" id="KW-0245">EGF-like domain</keyword>
<keyword evidence="7" id="KW-1185">Reference proteome</keyword>
<evidence type="ECO:0000313" key="8">
    <source>
        <dbReference type="RefSeq" id="XP_017036110.2"/>
    </source>
</evidence>
<dbReference type="Pfam" id="PF07679">
    <property type="entry name" value="I-set"/>
    <property type="match status" value="1"/>
</dbReference>
<protein>
    <submittedName>
        <fullName evidence="8">Protein vein isoform X1</fullName>
    </submittedName>
</protein>
<keyword evidence="3" id="KW-1133">Transmembrane helix</keyword>
<dbReference type="SUPFAM" id="SSF57196">
    <property type="entry name" value="EGF/Laminin"/>
    <property type="match status" value="1"/>
</dbReference>
<dbReference type="PROSITE" id="PS00022">
    <property type="entry name" value="EGF_1"/>
    <property type="match status" value="1"/>
</dbReference>
<organism evidence="7 8">
    <name type="scientific">Drosophila kikkawai</name>
    <name type="common">Fruit fly</name>
    <dbReference type="NCBI Taxonomy" id="30033"/>
    <lineage>
        <taxon>Eukaryota</taxon>
        <taxon>Metazoa</taxon>
        <taxon>Ecdysozoa</taxon>
        <taxon>Arthropoda</taxon>
        <taxon>Hexapoda</taxon>
        <taxon>Insecta</taxon>
        <taxon>Pterygota</taxon>
        <taxon>Neoptera</taxon>
        <taxon>Endopterygota</taxon>
        <taxon>Diptera</taxon>
        <taxon>Brachycera</taxon>
        <taxon>Muscomorpha</taxon>
        <taxon>Ephydroidea</taxon>
        <taxon>Drosophilidae</taxon>
        <taxon>Drosophila</taxon>
        <taxon>Sophophora</taxon>
    </lineage>
</organism>
<dbReference type="InterPro" id="IPR057777">
    <property type="entry name" value="Beta-barrel_vein"/>
</dbReference>
<feature type="compositionally biased region" description="Basic and acidic residues" evidence="2">
    <location>
        <begin position="393"/>
        <end position="406"/>
    </location>
</feature>
<dbReference type="InterPro" id="IPR013098">
    <property type="entry name" value="Ig_I-set"/>
</dbReference>
<dbReference type="InterPro" id="IPR013783">
    <property type="entry name" value="Ig-like_fold"/>
</dbReference>
<feature type="region of interest" description="Disordered" evidence="2">
    <location>
        <begin position="194"/>
        <end position="214"/>
    </location>
</feature>
<keyword evidence="4" id="KW-0732">Signal</keyword>
<dbReference type="PANTHER" id="PTHR47633">
    <property type="entry name" value="IMMUNOGLOBULIN"/>
    <property type="match status" value="1"/>
</dbReference>
<feature type="compositionally biased region" description="Basic and acidic residues" evidence="2">
    <location>
        <begin position="351"/>
        <end position="368"/>
    </location>
</feature>
<feature type="transmembrane region" description="Helical" evidence="3">
    <location>
        <begin position="141"/>
        <end position="163"/>
    </location>
</feature>
<feature type="region of interest" description="Disordered" evidence="2">
    <location>
        <begin position="347"/>
        <end position="426"/>
    </location>
</feature>
<dbReference type="PROSITE" id="PS50026">
    <property type="entry name" value="EGF_3"/>
    <property type="match status" value="1"/>
</dbReference>
<dbReference type="SMART" id="SM00181">
    <property type="entry name" value="EGF"/>
    <property type="match status" value="1"/>
</dbReference>
<dbReference type="OrthoDB" id="6133584at2759"/>
<dbReference type="InterPro" id="IPR003598">
    <property type="entry name" value="Ig_sub2"/>
</dbReference>
<feature type="signal peptide" evidence="4">
    <location>
        <begin position="1"/>
        <end position="22"/>
    </location>
</feature>
<proteinExistence type="predicted"/>
<feature type="chain" id="PRO_5047396061" evidence="4">
    <location>
        <begin position="23"/>
        <end position="730"/>
    </location>
</feature>
<dbReference type="PANTHER" id="PTHR47633:SF4">
    <property type="entry name" value="MYOPALLADIN ISOFORM X1"/>
    <property type="match status" value="1"/>
</dbReference>
<dbReference type="Proteomes" id="UP001652661">
    <property type="component" value="Chromosome 3L"/>
</dbReference>
<accession>A0A6P4J5E0</accession>
<evidence type="ECO:0000256" key="4">
    <source>
        <dbReference type="SAM" id="SignalP"/>
    </source>
</evidence>
<dbReference type="SMART" id="SM00408">
    <property type="entry name" value="IGc2"/>
    <property type="match status" value="1"/>
</dbReference>
<dbReference type="Pfam" id="PF24700">
    <property type="entry name" value="Vein_beta-barrel"/>
    <property type="match status" value="1"/>
</dbReference>
<keyword evidence="3" id="KW-0812">Transmembrane</keyword>
<feature type="domain" description="EGF-like" evidence="5">
    <location>
        <begin position="665"/>
        <end position="704"/>
    </location>
</feature>
<keyword evidence="3" id="KW-0472">Membrane</keyword>
<dbReference type="SUPFAM" id="SSF48726">
    <property type="entry name" value="Immunoglobulin"/>
    <property type="match status" value="1"/>
</dbReference>
<evidence type="ECO:0000259" key="5">
    <source>
        <dbReference type="PROSITE" id="PS50026"/>
    </source>
</evidence>
<gene>
    <name evidence="8" type="primary">vn</name>
</gene>
<dbReference type="InterPro" id="IPR036179">
    <property type="entry name" value="Ig-like_dom_sf"/>
</dbReference>
<feature type="compositionally biased region" description="Basic and acidic residues" evidence="2">
    <location>
        <begin position="375"/>
        <end position="385"/>
    </location>
</feature>
<dbReference type="Gene3D" id="2.60.40.10">
    <property type="entry name" value="Immunoglobulins"/>
    <property type="match status" value="1"/>
</dbReference>
<evidence type="ECO:0000256" key="2">
    <source>
        <dbReference type="SAM" id="MobiDB-lite"/>
    </source>
</evidence>
<feature type="region of interest" description="Disordered" evidence="2">
    <location>
        <begin position="302"/>
        <end position="325"/>
    </location>
</feature>
<evidence type="ECO:0000313" key="7">
    <source>
        <dbReference type="Proteomes" id="UP001652661"/>
    </source>
</evidence>
<dbReference type="RefSeq" id="XP_017036110.2">
    <property type="nucleotide sequence ID" value="XM_017180621.3"/>
</dbReference>
<feature type="compositionally biased region" description="Basic residues" evidence="2">
    <location>
        <begin position="407"/>
        <end position="417"/>
    </location>
</feature>
<dbReference type="CDD" id="cd00096">
    <property type="entry name" value="Ig"/>
    <property type="match status" value="1"/>
</dbReference>
<feature type="disulfide bond" evidence="1">
    <location>
        <begin position="694"/>
        <end position="703"/>
    </location>
</feature>
<dbReference type="InterPro" id="IPR007110">
    <property type="entry name" value="Ig-like_dom"/>
</dbReference>
<name>A0A6P4J5E0_DROKI</name>
<dbReference type="PROSITE" id="PS01186">
    <property type="entry name" value="EGF_2"/>
    <property type="match status" value="1"/>
</dbReference>
<evidence type="ECO:0000256" key="3">
    <source>
        <dbReference type="SAM" id="Phobius"/>
    </source>
</evidence>
<dbReference type="Gene3D" id="2.10.25.10">
    <property type="entry name" value="Laminin"/>
    <property type="match status" value="1"/>
</dbReference>